<feature type="domain" description="YhdP central" evidence="3">
    <location>
        <begin position="473"/>
        <end position="970"/>
    </location>
</feature>
<dbReference type="EMBL" id="AGWX01000002">
    <property type="protein sequence ID" value="EKS39723.1"/>
    <property type="molecule type" value="Genomic_DNA"/>
</dbReference>
<keyword evidence="5" id="KW-1185">Reference proteome</keyword>
<dbReference type="eggNOG" id="COG3164">
    <property type="taxonomic scope" value="Bacteria"/>
</dbReference>
<feature type="compositionally biased region" description="Pro residues" evidence="1">
    <location>
        <begin position="221"/>
        <end position="236"/>
    </location>
</feature>
<feature type="transmembrane region" description="Helical" evidence="2">
    <location>
        <begin position="66"/>
        <end position="90"/>
    </location>
</feature>
<dbReference type="PATRIC" id="fig|883078.3.peg.1726"/>
<dbReference type="Pfam" id="PF13116">
    <property type="entry name" value="YhdP"/>
    <property type="match status" value="1"/>
</dbReference>
<evidence type="ECO:0000256" key="1">
    <source>
        <dbReference type="SAM" id="MobiDB-lite"/>
    </source>
</evidence>
<reference evidence="4 5" key="1">
    <citation type="submission" date="2012-04" db="EMBL/GenBank/DDBJ databases">
        <title>The Genome Sequence of Afipia broomeae ATCC 49717.</title>
        <authorList>
            <consortium name="The Broad Institute Genome Sequencing Platform"/>
            <person name="Earl A."/>
            <person name="Ward D."/>
            <person name="Feldgarden M."/>
            <person name="Gevers D."/>
            <person name="Huys G."/>
            <person name="Walker B."/>
            <person name="Young S.K."/>
            <person name="Zeng Q."/>
            <person name="Gargeya S."/>
            <person name="Fitzgerald M."/>
            <person name="Haas B."/>
            <person name="Abouelleil A."/>
            <person name="Alvarado L."/>
            <person name="Arachchi H.M."/>
            <person name="Berlin A."/>
            <person name="Chapman S.B."/>
            <person name="Goldberg J."/>
            <person name="Griggs A."/>
            <person name="Gujja S."/>
            <person name="Hansen M."/>
            <person name="Howarth C."/>
            <person name="Imamovic A."/>
            <person name="Larimer J."/>
            <person name="McCowen C."/>
            <person name="Montmayeur A."/>
            <person name="Murphy C."/>
            <person name="Neiman D."/>
            <person name="Pearson M."/>
            <person name="Priest M."/>
            <person name="Roberts A."/>
            <person name="Saif S."/>
            <person name="Shea T."/>
            <person name="Sisk P."/>
            <person name="Sykes S."/>
            <person name="Wortman J."/>
            <person name="Nusbaum C."/>
            <person name="Birren B."/>
        </authorList>
    </citation>
    <scope>NUCLEOTIDE SEQUENCE [LARGE SCALE GENOMIC DNA]</scope>
    <source>
        <strain evidence="4 5">ATCC 49717</strain>
    </source>
</reference>
<name>K8PMZ7_9BRAD</name>
<keyword evidence="2" id="KW-0472">Membrane</keyword>
<dbReference type="AlphaFoldDB" id="K8PMZ7"/>
<keyword evidence="2" id="KW-0812">Transmembrane</keyword>
<dbReference type="RefSeq" id="WP_006020401.1">
    <property type="nucleotide sequence ID" value="NZ_KB375282.1"/>
</dbReference>
<evidence type="ECO:0000313" key="4">
    <source>
        <dbReference type="EMBL" id="EKS39723.1"/>
    </source>
</evidence>
<dbReference type="InterPro" id="IPR025263">
    <property type="entry name" value="YhdP_central"/>
</dbReference>
<dbReference type="Proteomes" id="UP000001096">
    <property type="component" value="Unassembled WGS sequence"/>
</dbReference>
<comment type="caution">
    <text evidence="4">The sequence shown here is derived from an EMBL/GenBank/DDBJ whole genome shotgun (WGS) entry which is preliminary data.</text>
</comment>
<feature type="region of interest" description="Disordered" evidence="1">
    <location>
        <begin position="199"/>
        <end position="243"/>
    </location>
</feature>
<evidence type="ECO:0000256" key="2">
    <source>
        <dbReference type="SAM" id="Phobius"/>
    </source>
</evidence>
<evidence type="ECO:0000259" key="3">
    <source>
        <dbReference type="Pfam" id="PF13116"/>
    </source>
</evidence>
<accession>K8PMZ7</accession>
<gene>
    <name evidence="4" type="ORF">HMPREF9695_01684</name>
</gene>
<dbReference type="HOGENOM" id="CLU_007198_1_0_5"/>
<keyword evidence="2" id="KW-1133">Transmembrane helix</keyword>
<proteinExistence type="predicted"/>
<evidence type="ECO:0000313" key="5">
    <source>
        <dbReference type="Proteomes" id="UP000001096"/>
    </source>
</evidence>
<protein>
    <recommendedName>
        <fullName evidence="3">YhdP central domain-containing protein</fullName>
    </recommendedName>
</protein>
<organism evidence="4 5">
    <name type="scientific">Afipia broomeae ATCC 49717</name>
    <dbReference type="NCBI Taxonomy" id="883078"/>
    <lineage>
        <taxon>Bacteria</taxon>
        <taxon>Pseudomonadati</taxon>
        <taxon>Pseudomonadota</taxon>
        <taxon>Alphaproteobacteria</taxon>
        <taxon>Hyphomicrobiales</taxon>
        <taxon>Nitrobacteraceae</taxon>
        <taxon>Afipia</taxon>
    </lineage>
</organism>
<sequence>MPRSEPQKAFAKAADEHRHWDDSGWNHHDDAACDRAIKLLNRPSIGIHRVTDWFRGRRRRIAGSPWIGRTVVVLMSLGIIFAGCFGALWLRLGAGPVNLDVVTPWLASAIEENLGHDHTVQVGGTQIERAGRIRIAVRLRDIVVRDKASNIVASAPKAEVRLSGTALIMGRLRAETLRLVGAELAVRITPDGRVIVSTGQSNSPLATGKVPVKPEPQTVSGPPPLPFQASPTPPVPATSAAASNGTSGLLAALEWLDGLSAKGLDGQSLNEIGLRNGVLTVEDQRNGGVINFNNISLSLRRPLGGGAAFSVGEEGKNGWELKVAVGAPSNGVRSIDISAYKVPTNNLLLAARLKDFTYAADMPLSGEFKGEIGRDGLPTYFRGEIVAGKGTIVDLNVPDYPMVIDHADARVEWDAGRRVMVAPFHVNAGANRITLLAHLEPPNDSIPNWQLGLSGGTILLAGNDGEAPSIFNRIAVRVRFDTENRRVLLTQCDISNGEIGIAGSGSIDYSGEARLRLGMAATPMPIAVLKRIWPVLIVPEVREWITERVDRGTVQRLDIAVNAPVHTLVRGGPPIPDDGLSVNFLANGLTVRPVDDMPLVRDADMKGRVSGRTVNINVGQGAVDTPAGRRLAISDLTFEVPDLAPKPAPTKVRFRIDGPVPAAAEVLQSERLREAGDTVIDPNSSKGTVSAIVTLAMPLKNALTKADTTYSISLDLGALAVDKLAMNQKLEANSLKVVADNQGYRVRGDVKIGGQPAALDYRKTSDGDADVRVSATLDDAARARLGVDLGQSLSGAIPIKLTGKIAGGEGDNRDNRFGVEADLTAARIDNLLPGWTKVAGKATKMTFNVIQKPQGTRFEDIVIDGNGTSIKGSLEIDDKNDLVNASFPTFAPSEGDKANLKAERQPDGMLKVTMRGEVFDGRGFIKSAMSGRDPNTKEKSKNFDIDIDAKLGALAGFYGEAVRSIDLKLTRRAGAIRSFSLSGKLGRDTPVIGDLRGRGQGQGQGRDVMYLETGDAGAFFRFTDTYAKMNGGKMWIAVDPPTSDTSPQEGLLNVRDFTIKGEAALDRAVANAPGANSQGVGFSGMRAEFTRQSGQLRVKDGVLRGPTIGATIEGVIDYPVNQVKMSGTFVPLYGLNNMFGQIPIVGLFLGGGSNEGLIGITYEVVGTPGAPVLRVNPISAMAPGVFRKIFDFNTGRQSVPTDFPTPQQ</sequence>